<sequence length="226" mass="24870">MYSIDNNYYPMIEATLAAQAEGKVTRWMASFAWWLGRQSIQNEDQFWFRFAGKATALLDAVDQDAIAAQLRKPEEAFVDEEAEWPEVPSGLQQLIATWSPSTEIDLDALKVQAVTKVDRSAEQYRLNFITAGSGQTMAYQQKLEEARKVVADPDIADAEVPHIVAEAGVDGVSKMDKAQQIVATFDAWQIISAGIEAKRMTAKRDIAAAETADEVKAAAAVQWAGV</sequence>
<name>A0AAW9FCU8_9HYPH</name>
<gene>
    <name evidence="1" type="ORF">RMR22_04525</name>
</gene>
<dbReference type="EMBL" id="JAVRAF010000001">
    <property type="protein sequence ID" value="MDX8301498.1"/>
    <property type="molecule type" value="Genomic_DNA"/>
</dbReference>
<dbReference type="AlphaFoldDB" id="A0AAW9FCU8"/>
<accession>A0AAW9FCU8</accession>
<reference evidence="1" key="1">
    <citation type="journal article" date="2023" name="Phytobiomes J">
        <title>Deciphering the key players within the bacterial microbiota associated with aerial crown gall tumors on rhododendron: Insights into the gallobiome.</title>
        <authorList>
            <person name="Kuzmanovic N."/>
            <person name="Nesme J."/>
            <person name="Wolf J."/>
            <person name="Neumann-Schaal M."/>
            <person name="Petersen J."/>
            <person name="Fernandez-Gnecco G."/>
            <person name="Sproeer C."/>
            <person name="Bunk B."/>
            <person name="Overmann J."/>
            <person name="Sorensen S.J."/>
            <person name="Idczak E."/>
            <person name="Smalla K."/>
        </authorList>
    </citation>
    <scope>NUCLEOTIDE SEQUENCE</scope>
    <source>
        <strain evidence="1">Rho-11.1</strain>
    </source>
</reference>
<dbReference type="RefSeq" id="WP_320202477.1">
    <property type="nucleotide sequence ID" value="NZ_CP192781.1"/>
</dbReference>
<organism evidence="1">
    <name type="scientific">Agrobacterium rosae</name>
    <dbReference type="NCBI Taxonomy" id="1972867"/>
    <lineage>
        <taxon>Bacteria</taxon>
        <taxon>Pseudomonadati</taxon>
        <taxon>Pseudomonadota</taxon>
        <taxon>Alphaproteobacteria</taxon>
        <taxon>Hyphomicrobiales</taxon>
        <taxon>Rhizobiaceae</taxon>
        <taxon>Rhizobium/Agrobacterium group</taxon>
        <taxon>Agrobacterium</taxon>
    </lineage>
</organism>
<comment type="caution">
    <text evidence="1">The sequence shown here is derived from an EMBL/GenBank/DDBJ whole genome shotgun (WGS) entry which is preliminary data.</text>
</comment>
<protein>
    <recommendedName>
        <fullName evidence="2">DUF4376 domain-containing protein</fullName>
    </recommendedName>
</protein>
<evidence type="ECO:0008006" key="2">
    <source>
        <dbReference type="Google" id="ProtNLM"/>
    </source>
</evidence>
<evidence type="ECO:0000313" key="1">
    <source>
        <dbReference type="EMBL" id="MDX8301498.1"/>
    </source>
</evidence>
<proteinExistence type="predicted"/>